<dbReference type="CDD" id="cd11058">
    <property type="entry name" value="CYP60B-like"/>
    <property type="match status" value="1"/>
</dbReference>
<feature type="binding site" description="axial binding residue" evidence="5">
    <location>
        <position position="438"/>
    </location>
    <ligand>
        <name>heme</name>
        <dbReference type="ChEBI" id="CHEBI:30413"/>
    </ligand>
    <ligandPart>
        <name>Fe</name>
        <dbReference type="ChEBI" id="CHEBI:18248"/>
    </ligandPart>
</feature>
<dbReference type="InterPro" id="IPR036396">
    <property type="entry name" value="Cyt_P450_sf"/>
</dbReference>
<evidence type="ECO:0000256" key="2">
    <source>
        <dbReference type="ARBA" id="ARBA00022617"/>
    </source>
</evidence>
<evidence type="ECO:0000313" key="8">
    <source>
        <dbReference type="Proteomes" id="UP000319160"/>
    </source>
</evidence>
<evidence type="ECO:0000256" key="4">
    <source>
        <dbReference type="ARBA" id="ARBA00023004"/>
    </source>
</evidence>
<name>A0A553IE49_9PEZI</name>
<comment type="cofactor">
    <cofactor evidence="1 5">
        <name>heme</name>
        <dbReference type="ChEBI" id="CHEBI:30413"/>
    </cofactor>
</comment>
<reference evidence="8" key="1">
    <citation type="submission" date="2019-06" db="EMBL/GenBank/DDBJ databases">
        <title>Draft genome sequence of the griseofulvin-producing fungus Xylaria cubensis strain G536.</title>
        <authorList>
            <person name="Mead M.E."/>
            <person name="Raja H.A."/>
            <person name="Steenwyk J.L."/>
            <person name="Knowles S.L."/>
            <person name="Oberlies N.H."/>
            <person name="Rokas A."/>
        </authorList>
    </citation>
    <scope>NUCLEOTIDE SEQUENCE [LARGE SCALE GENOMIC DNA]</scope>
    <source>
        <strain evidence="8">G536</strain>
    </source>
</reference>
<organism evidence="7 8">
    <name type="scientific">Xylaria flabelliformis</name>
    <dbReference type="NCBI Taxonomy" id="2512241"/>
    <lineage>
        <taxon>Eukaryota</taxon>
        <taxon>Fungi</taxon>
        <taxon>Dikarya</taxon>
        <taxon>Ascomycota</taxon>
        <taxon>Pezizomycotina</taxon>
        <taxon>Sordariomycetes</taxon>
        <taxon>Xylariomycetidae</taxon>
        <taxon>Xylariales</taxon>
        <taxon>Xylariaceae</taxon>
        <taxon>Xylaria</taxon>
    </lineage>
</organism>
<dbReference type="STRING" id="2512241.A0A553IE49"/>
<keyword evidence="2 5" id="KW-0349">Heme</keyword>
<evidence type="ECO:0008006" key="9">
    <source>
        <dbReference type="Google" id="ProtNLM"/>
    </source>
</evidence>
<gene>
    <name evidence="7" type="ORF">FHL15_000551</name>
</gene>
<evidence type="ECO:0000256" key="6">
    <source>
        <dbReference type="RuleBase" id="RU000461"/>
    </source>
</evidence>
<dbReference type="EMBL" id="VFLP01000002">
    <property type="protein sequence ID" value="TRX98477.1"/>
    <property type="molecule type" value="Genomic_DNA"/>
</dbReference>
<keyword evidence="6" id="KW-0503">Monooxygenase</keyword>
<dbReference type="GO" id="GO:0004497">
    <property type="term" value="F:monooxygenase activity"/>
    <property type="evidence" value="ECO:0007669"/>
    <property type="project" value="UniProtKB-KW"/>
</dbReference>
<dbReference type="PRINTS" id="PR00463">
    <property type="entry name" value="EP450I"/>
</dbReference>
<dbReference type="InterPro" id="IPR001128">
    <property type="entry name" value="Cyt_P450"/>
</dbReference>
<keyword evidence="6" id="KW-0560">Oxidoreductase</keyword>
<protein>
    <recommendedName>
        <fullName evidence="9">Cytochrome P450</fullName>
    </recommendedName>
</protein>
<keyword evidence="3 5" id="KW-0479">Metal-binding</keyword>
<keyword evidence="4 5" id="KW-0408">Iron</keyword>
<accession>A0A553IE49</accession>
<dbReference type="InterPro" id="IPR002401">
    <property type="entry name" value="Cyt_P450_E_grp-I"/>
</dbReference>
<dbReference type="AlphaFoldDB" id="A0A553IE49"/>
<dbReference type="InterPro" id="IPR017972">
    <property type="entry name" value="Cyt_P450_CS"/>
</dbReference>
<dbReference type="PANTHER" id="PTHR24305">
    <property type="entry name" value="CYTOCHROME P450"/>
    <property type="match status" value="1"/>
</dbReference>
<comment type="similarity">
    <text evidence="6">Belongs to the cytochrome P450 family.</text>
</comment>
<dbReference type="GO" id="GO:0016705">
    <property type="term" value="F:oxidoreductase activity, acting on paired donors, with incorporation or reduction of molecular oxygen"/>
    <property type="evidence" value="ECO:0007669"/>
    <property type="project" value="InterPro"/>
</dbReference>
<dbReference type="PRINTS" id="PR00385">
    <property type="entry name" value="P450"/>
</dbReference>
<dbReference type="PROSITE" id="PS00086">
    <property type="entry name" value="CYTOCHROME_P450"/>
    <property type="match status" value="1"/>
</dbReference>
<sequence>MTTDHVLYYGADVRITHNVYSLPLSSYPESGLEAAVDLTITLVPSERQIPYSYWFLGGRQPFKVLELHMKYGPVVRVAPNELSFNTPTSWRDIYSNRQGQKTFVKSDFYDGGIFASRGVHSIITERDVDAHAEMRKYLAPAFSDRALSEQEVLISHSIDKFLTLLPTQKDGYDISKGYEMLTFDIIGDLAFGESFGAVESAEPHPWISIILGALTQGALADVFKRFPMLGKVLMVVLRPQIAKLTKDTATVEDMAIDLVERRIGRESSRKDFLTRLLANGGEKSVEALQLAAHASDLVIAGSETTATALSTITYYMLQNPEIARKLRQEVRSNFRRYEDINGRSTQALPYLKAVILESMRIYPPLPFALPRVVPKGGAEVDGHFLPADVIVSTNPLAACLDHRNFHEPASFIPERWLGENTQDASDASQPFSLGTRSCMGRSLGLLELRLTLAKLVWKYELELLNPSVDWHRDSLMQTIWQKPKLAIKTVRIDQEGLIK</sequence>
<dbReference type="InterPro" id="IPR050121">
    <property type="entry name" value="Cytochrome_P450_monoxygenase"/>
</dbReference>
<dbReference type="OrthoDB" id="1470350at2759"/>
<proteinExistence type="inferred from homology"/>
<dbReference type="Proteomes" id="UP000319160">
    <property type="component" value="Unassembled WGS sequence"/>
</dbReference>
<dbReference type="PANTHER" id="PTHR24305:SF161">
    <property type="entry name" value="P450, PUTATIVE (EUROFUNG)-RELATED"/>
    <property type="match status" value="1"/>
</dbReference>
<dbReference type="Gene3D" id="1.10.630.10">
    <property type="entry name" value="Cytochrome P450"/>
    <property type="match status" value="1"/>
</dbReference>
<dbReference type="GO" id="GO:0005506">
    <property type="term" value="F:iron ion binding"/>
    <property type="evidence" value="ECO:0007669"/>
    <property type="project" value="InterPro"/>
</dbReference>
<dbReference type="SUPFAM" id="SSF48264">
    <property type="entry name" value="Cytochrome P450"/>
    <property type="match status" value="1"/>
</dbReference>
<evidence type="ECO:0000313" key="7">
    <source>
        <dbReference type="EMBL" id="TRX98477.1"/>
    </source>
</evidence>
<dbReference type="Pfam" id="PF00067">
    <property type="entry name" value="p450"/>
    <property type="match status" value="1"/>
</dbReference>
<comment type="caution">
    <text evidence="7">The sequence shown here is derived from an EMBL/GenBank/DDBJ whole genome shotgun (WGS) entry which is preliminary data.</text>
</comment>
<evidence type="ECO:0000256" key="5">
    <source>
        <dbReference type="PIRSR" id="PIRSR602401-1"/>
    </source>
</evidence>
<dbReference type="GO" id="GO:0020037">
    <property type="term" value="F:heme binding"/>
    <property type="evidence" value="ECO:0007669"/>
    <property type="project" value="InterPro"/>
</dbReference>
<evidence type="ECO:0000256" key="3">
    <source>
        <dbReference type="ARBA" id="ARBA00022723"/>
    </source>
</evidence>
<keyword evidence="8" id="KW-1185">Reference proteome</keyword>
<evidence type="ECO:0000256" key="1">
    <source>
        <dbReference type="ARBA" id="ARBA00001971"/>
    </source>
</evidence>